<reference evidence="1 2" key="1">
    <citation type="submission" date="2017-11" db="EMBL/GenBank/DDBJ databases">
        <title>Genome sequence of Pantoea cypripedii NE1.</title>
        <authorList>
            <person name="Nascimento F.X."/>
        </authorList>
    </citation>
    <scope>NUCLEOTIDE SEQUENCE [LARGE SCALE GENOMIC DNA]</scope>
    <source>
        <strain evidence="1 2">NE1</strain>
    </source>
</reference>
<gene>
    <name evidence="1" type="ORF">CUN67_09030</name>
</gene>
<evidence type="ECO:0000313" key="2">
    <source>
        <dbReference type="Proteomes" id="UP000502005"/>
    </source>
</evidence>
<dbReference type="Proteomes" id="UP000502005">
    <property type="component" value="Chromosome"/>
</dbReference>
<dbReference type="EMBL" id="CP024768">
    <property type="protein sequence ID" value="QGY29063.1"/>
    <property type="molecule type" value="Genomic_DNA"/>
</dbReference>
<protein>
    <submittedName>
        <fullName evidence="1">Uncharacterized protein</fullName>
    </submittedName>
</protein>
<organism evidence="1 2">
    <name type="scientific">Pantoea cypripedii</name>
    <name type="common">Pectobacterium cypripedii</name>
    <name type="synonym">Erwinia cypripedii</name>
    <dbReference type="NCBI Taxonomy" id="55209"/>
    <lineage>
        <taxon>Bacteria</taxon>
        <taxon>Pseudomonadati</taxon>
        <taxon>Pseudomonadota</taxon>
        <taxon>Gammaproteobacteria</taxon>
        <taxon>Enterobacterales</taxon>
        <taxon>Erwiniaceae</taxon>
        <taxon>Pantoea</taxon>
    </lineage>
</organism>
<dbReference type="AlphaFoldDB" id="A0A6B9G1V8"/>
<accession>A0A6B9G1V8</accession>
<name>A0A6B9G1V8_PANCY</name>
<evidence type="ECO:0000313" key="1">
    <source>
        <dbReference type="EMBL" id="QGY29063.1"/>
    </source>
</evidence>
<sequence length="75" mass="8242">MKSVLVFFNLEPAEVIRVMRGVTSISRKYPSGDRVQLPIMSAGFPSLTGDSKMVHIASDRTLTSDEILEAATKML</sequence>
<proteinExistence type="predicted"/>